<protein>
    <submittedName>
        <fullName evidence="2">Uncharacterized protein LOC108677876</fullName>
    </submittedName>
</protein>
<sequence length="259" mass="28163">MVFSNYMPAHALPRKGWAAVQNITQLSDGACTVKLEARADCDSVPVPEICTVYIKEELKEDWEDITLKDEPIYFEDDQDVDLDFLTSVATSEDPVAVNDLLTTKRSSEVTNAVDDLLATKRSLEVADAVDDLLATNRSLEVADAVEDLSTSEGSVRNAGDGDERPLFKAVSRDATCRSRLFKPEDAKDVACLSKSSTPEAVSEVAADGRAQPALKDFNDVFQLMANGPRHPTIRQAAEVAFDVLTCPARPECSNGMDCS</sequence>
<organism evidence="1 2">
    <name type="scientific">Hyalella azteca</name>
    <name type="common">Amphipod</name>
    <dbReference type="NCBI Taxonomy" id="294128"/>
    <lineage>
        <taxon>Eukaryota</taxon>
        <taxon>Metazoa</taxon>
        <taxon>Ecdysozoa</taxon>
        <taxon>Arthropoda</taxon>
        <taxon>Crustacea</taxon>
        <taxon>Multicrustacea</taxon>
        <taxon>Malacostraca</taxon>
        <taxon>Eumalacostraca</taxon>
        <taxon>Peracarida</taxon>
        <taxon>Amphipoda</taxon>
        <taxon>Senticaudata</taxon>
        <taxon>Talitrida</taxon>
        <taxon>Talitroidea</taxon>
        <taxon>Hyalellidae</taxon>
        <taxon>Hyalella</taxon>
    </lineage>
</organism>
<dbReference type="AlphaFoldDB" id="A0A8B7P919"/>
<accession>A0A8B7P919</accession>
<proteinExistence type="predicted"/>
<evidence type="ECO:0000313" key="2">
    <source>
        <dbReference type="RefSeq" id="XP_018021671.2"/>
    </source>
</evidence>
<dbReference type="Proteomes" id="UP000694843">
    <property type="component" value="Unplaced"/>
</dbReference>
<reference evidence="2" key="1">
    <citation type="submission" date="2025-08" db="UniProtKB">
        <authorList>
            <consortium name="RefSeq"/>
        </authorList>
    </citation>
    <scope>IDENTIFICATION</scope>
    <source>
        <tissue evidence="2">Whole organism</tissue>
    </source>
</reference>
<keyword evidence="1" id="KW-1185">Reference proteome</keyword>
<gene>
    <name evidence="2" type="primary">LOC108677876</name>
</gene>
<dbReference type="KEGG" id="hazt:108677876"/>
<evidence type="ECO:0000313" key="1">
    <source>
        <dbReference type="Proteomes" id="UP000694843"/>
    </source>
</evidence>
<name>A0A8B7P919_HYAAZ</name>
<dbReference type="GeneID" id="108677876"/>
<dbReference type="RefSeq" id="XP_018021671.2">
    <property type="nucleotide sequence ID" value="XM_018166182.2"/>
</dbReference>